<keyword evidence="2" id="KW-1185">Reference proteome</keyword>
<reference evidence="1" key="2">
    <citation type="journal article" date="2020" name="Nat. Commun.">
        <title>Large-scale genome sequencing of mycorrhizal fungi provides insights into the early evolution of symbiotic traits.</title>
        <authorList>
            <person name="Miyauchi S."/>
            <person name="Kiss E."/>
            <person name="Kuo A."/>
            <person name="Drula E."/>
            <person name="Kohler A."/>
            <person name="Sanchez-Garcia M."/>
            <person name="Morin E."/>
            <person name="Andreopoulos B."/>
            <person name="Barry K.W."/>
            <person name="Bonito G."/>
            <person name="Buee M."/>
            <person name="Carver A."/>
            <person name="Chen C."/>
            <person name="Cichocki N."/>
            <person name="Clum A."/>
            <person name="Culley D."/>
            <person name="Crous P.W."/>
            <person name="Fauchery L."/>
            <person name="Girlanda M."/>
            <person name="Hayes R.D."/>
            <person name="Keri Z."/>
            <person name="LaButti K."/>
            <person name="Lipzen A."/>
            <person name="Lombard V."/>
            <person name="Magnuson J."/>
            <person name="Maillard F."/>
            <person name="Murat C."/>
            <person name="Nolan M."/>
            <person name="Ohm R.A."/>
            <person name="Pangilinan J."/>
            <person name="Pereira M.F."/>
            <person name="Perotto S."/>
            <person name="Peter M."/>
            <person name="Pfister S."/>
            <person name="Riley R."/>
            <person name="Sitrit Y."/>
            <person name="Stielow J.B."/>
            <person name="Szollosi G."/>
            <person name="Zifcakova L."/>
            <person name="Stursova M."/>
            <person name="Spatafora J.W."/>
            <person name="Tedersoo L."/>
            <person name="Vaario L.M."/>
            <person name="Yamada A."/>
            <person name="Yan M."/>
            <person name="Wang P."/>
            <person name="Xu J."/>
            <person name="Bruns T."/>
            <person name="Baldrian P."/>
            <person name="Vilgalys R."/>
            <person name="Dunand C."/>
            <person name="Henrissat B."/>
            <person name="Grigoriev I.V."/>
            <person name="Hibbett D."/>
            <person name="Nagy L.G."/>
            <person name="Martin F.M."/>
        </authorList>
    </citation>
    <scope>NUCLEOTIDE SEQUENCE</scope>
    <source>
        <strain evidence="1">P2</strain>
    </source>
</reference>
<comment type="caution">
    <text evidence="1">The sequence shown here is derived from an EMBL/GenBank/DDBJ whole genome shotgun (WGS) entry which is preliminary data.</text>
</comment>
<proteinExistence type="predicted"/>
<sequence>MYLLVASLSLLSALGAFAAPTESALEKRQIQTLSPGAVAAFKPYSYYAASAYCDASVLKTWTCGSNCNANSGFQPIAAGGDGAVVQYWYVGYDPSLATIIVGHQGTDSSKIIPLLTSADFILEELNPSLFPGVSSDARVHDGFRHDHENTAQDVLAAVNTAVDQFGTKTITTVGHSLGGALSLIDAVYLKLNVPGSTVKFYGYGLPRVGNREFADLVDNTLDSFVRITNHKDPIPIIPGRFLGFKHPSGEAHIVSGSWKACPGQDNPDRQCSVGDVPTIFNGNLNDHSGPYDGVLAKCL</sequence>
<reference evidence="1" key="1">
    <citation type="submission" date="2019-10" db="EMBL/GenBank/DDBJ databases">
        <authorList>
            <consortium name="DOE Joint Genome Institute"/>
            <person name="Kuo A."/>
            <person name="Miyauchi S."/>
            <person name="Kiss E."/>
            <person name="Drula E."/>
            <person name="Kohler A."/>
            <person name="Sanchez-Garcia M."/>
            <person name="Andreopoulos B."/>
            <person name="Barry K.W."/>
            <person name="Bonito G."/>
            <person name="Buee M."/>
            <person name="Carver A."/>
            <person name="Chen C."/>
            <person name="Cichocki N."/>
            <person name="Clum A."/>
            <person name="Culley D."/>
            <person name="Crous P.W."/>
            <person name="Fauchery L."/>
            <person name="Girlanda M."/>
            <person name="Hayes R."/>
            <person name="Keri Z."/>
            <person name="Labutti K."/>
            <person name="Lipzen A."/>
            <person name="Lombard V."/>
            <person name="Magnuson J."/>
            <person name="Maillard F."/>
            <person name="Morin E."/>
            <person name="Murat C."/>
            <person name="Nolan M."/>
            <person name="Ohm R."/>
            <person name="Pangilinan J."/>
            <person name="Pereira M."/>
            <person name="Perotto S."/>
            <person name="Peter M."/>
            <person name="Riley R."/>
            <person name="Sitrit Y."/>
            <person name="Stielow B."/>
            <person name="Szollosi G."/>
            <person name="Zifcakova L."/>
            <person name="Stursova M."/>
            <person name="Spatafora J.W."/>
            <person name="Tedersoo L."/>
            <person name="Vaario L.-M."/>
            <person name="Yamada A."/>
            <person name="Yan M."/>
            <person name="Wang P."/>
            <person name="Xu J."/>
            <person name="Bruns T."/>
            <person name="Baldrian P."/>
            <person name="Vilgalys R."/>
            <person name="Henrissat B."/>
            <person name="Grigoriev I.V."/>
            <person name="Hibbett D."/>
            <person name="Nagy L.G."/>
            <person name="Martin F.M."/>
        </authorList>
    </citation>
    <scope>NUCLEOTIDE SEQUENCE</scope>
    <source>
        <strain evidence="1">P2</strain>
    </source>
</reference>
<organism evidence="1 2">
    <name type="scientific">Thelephora ganbajun</name>
    <name type="common">Ganba fungus</name>
    <dbReference type="NCBI Taxonomy" id="370292"/>
    <lineage>
        <taxon>Eukaryota</taxon>
        <taxon>Fungi</taxon>
        <taxon>Dikarya</taxon>
        <taxon>Basidiomycota</taxon>
        <taxon>Agaricomycotina</taxon>
        <taxon>Agaricomycetes</taxon>
        <taxon>Thelephorales</taxon>
        <taxon>Thelephoraceae</taxon>
        <taxon>Thelephora</taxon>
    </lineage>
</organism>
<dbReference type="EMBL" id="MU118056">
    <property type="protein sequence ID" value="KAF9646506.1"/>
    <property type="molecule type" value="Genomic_DNA"/>
</dbReference>
<gene>
    <name evidence="1" type="ORF">BDM02DRAFT_3099742</name>
</gene>
<evidence type="ECO:0000313" key="2">
    <source>
        <dbReference type="Proteomes" id="UP000886501"/>
    </source>
</evidence>
<name>A0ACB6ZA94_THEGA</name>
<protein>
    <submittedName>
        <fullName evidence="1">Lipase</fullName>
    </submittedName>
</protein>
<accession>A0ACB6ZA94</accession>
<evidence type="ECO:0000313" key="1">
    <source>
        <dbReference type="EMBL" id="KAF9646506.1"/>
    </source>
</evidence>
<dbReference type="Proteomes" id="UP000886501">
    <property type="component" value="Unassembled WGS sequence"/>
</dbReference>